<keyword evidence="8 12" id="KW-0411">Iron-sulfur</keyword>
<keyword evidence="4 12" id="KW-0479">Metal-binding</keyword>
<evidence type="ECO:0000256" key="1">
    <source>
        <dbReference type="ARBA" id="ARBA00009032"/>
    </source>
</evidence>
<dbReference type="PROSITE" id="PS00198">
    <property type="entry name" value="4FE4S_FER_1"/>
    <property type="match status" value="1"/>
</dbReference>
<feature type="site" description="Important for catalytic activity" evidence="11">
    <location>
        <position position="31"/>
    </location>
</feature>
<dbReference type="FunFam" id="3.30.70.20:FF:000022">
    <property type="entry name" value="Pyruvate:ferredoxin (Flavodoxin) oxidoreductase"/>
    <property type="match status" value="1"/>
</dbReference>
<dbReference type="InterPro" id="IPR011766">
    <property type="entry name" value="TPP_enzyme_TPP-bd"/>
</dbReference>
<dbReference type="Gene3D" id="4.10.780.10">
    <property type="entry name" value="Pyruvate-flavodoxin oxidoreductase, EKR domain"/>
    <property type="match status" value="1"/>
</dbReference>
<keyword evidence="7 12" id="KW-0408">Iron</keyword>
<evidence type="ECO:0000256" key="7">
    <source>
        <dbReference type="ARBA" id="ARBA00023004"/>
    </source>
</evidence>
<organism evidence="14 15">
    <name type="scientific">Ezakiella coagulans</name>
    <dbReference type="NCBI Taxonomy" id="46507"/>
    <lineage>
        <taxon>Bacteria</taxon>
        <taxon>Bacillati</taxon>
        <taxon>Bacillota</taxon>
        <taxon>Tissierellia</taxon>
        <taxon>Ezakiella</taxon>
    </lineage>
</organism>
<dbReference type="FunFam" id="3.40.50.970:FF:000041">
    <property type="entry name" value="Pyruvate:ferredoxin (Flavodoxin) oxidoreductase"/>
    <property type="match status" value="1"/>
</dbReference>
<dbReference type="GO" id="GO:0030976">
    <property type="term" value="F:thiamine pyrophosphate binding"/>
    <property type="evidence" value="ECO:0007669"/>
    <property type="project" value="InterPro"/>
</dbReference>
<dbReference type="CDD" id="cd03377">
    <property type="entry name" value="TPP_PFOR_PNO"/>
    <property type="match status" value="1"/>
</dbReference>
<evidence type="ECO:0000256" key="10">
    <source>
        <dbReference type="PIRSR" id="PIRSR000159-1"/>
    </source>
</evidence>
<dbReference type="PANTHER" id="PTHR32154:SF0">
    <property type="entry name" value="PYRUVATE-FLAVODOXIN OXIDOREDUCTASE-RELATED"/>
    <property type="match status" value="1"/>
</dbReference>
<dbReference type="Proteomes" id="UP000245793">
    <property type="component" value="Unassembled WGS sequence"/>
</dbReference>
<dbReference type="Pfam" id="PF17147">
    <property type="entry name" value="PFOR_II"/>
    <property type="match status" value="1"/>
</dbReference>
<dbReference type="Gene3D" id="3.40.50.920">
    <property type="match status" value="1"/>
</dbReference>
<dbReference type="Gene3D" id="3.40.920.10">
    <property type="entry name" value="Pyruvate-ferredoxin oxidoreductase, PFOR, domain III"/>
    <property type="match status" value="1"/>
</dbReference>
<dbReference type="SMART" id="SM00890">
    <property type="entry name" value="EKR"/>
    <property type="match status" value="1"/>
</dbReference>
<dbReference type="InterPro" id="IPR029061">
    <property type="entry name" value="THDP-binding"/>
</dbReference>
<dbReference type="GO" id="GO:0016903">
    <property type="term" value="F:oxidoreductase activity, acting on the aldehyde or oxo group of donors"/>
    <property type="evidence" value="ECO:0007669"/>
    <property type="project" value="InterPro"/>
</dbReference>
<keyword evidence="2 9" id="KW-0813">Transport</keyword>
<name>A0A2U1E1T2_9FIRM</name>
<reference evidence="14 15" key="1">
    <citation type="submission" date="2018-04" db="EMBL/GenBank/DDBJ databases">
        <title>Genomic Encyclopedia of Type Strains, Phase IV (KMG-IV): sequencing the most valuable type-strain genomes for metagenomic binning, comparative biology and taxonomic classification.</title>
        <authorList>
            <person name="Goeker M."/>
        </authorList>
    </citation>
    <scope>NUCLEOTIDE SEQUENCE [LARGE SCALE GENOMIC DNA]</scope>
    <source>
        <strain evidence="14 15">DSM 20705</strain>
    </source>
</reference>
<dbReference type="FunFam" id="3.40.50.970:FF:000012">
    <property type="entry name" value="Pyruvate:ferredoxin (Flavodoxin) oxidoreductase"/>
    <property type="match status" value="1"/>
</dbReference>
<protein>
    <submittedName>
        <fullName evidence="14">Pyruvate-ferredoxin/flavodoxin oxidoreductase</fullName>
    </submittedName>
</protein>
<dbReference type="PANTHER" id="PTHR32154">
    <property type="entry name" value="PYRUVATE-FLAVODOXIN OXIDOREDUCTASE-RELATED"/>
    <property type="match status" value="1"/>
</dbReference>
<dbReference type="InterPro" id="IPR019752">
    <property type="entry name" value="Pyrv/ketoisovalerate_OxRed_cat"/>
</dbReference>
<gene>
    <name evidence="14" type="ORF">C7381_10812</name>
</gene>
<dbReference type="NCBIfam" id="TIGR02176">
    <property type="entry name" value="pyruv_ox_red"/>
    <property type="match status" value="1"/>
</dbReference>
<dbReference type="Gene3D" id="3.40.50.970">
    <property type="match status" value="2"/>
</dbReference>
<keyword evidence="3 12" id="KW-0004">4Fe-4S</keyword>
<dbReference type="RefSeq" id="WP_116480357.1">
    <property type="nucleotide sequence ID" value="NZ_QEKV01000008.1"/>
</dbReference>
<evidence type="ECO:0000256" key="12">
    <source>
        <dbReference type="PIRSR" id="PIRSR000159-50"/>
    </source>
</evidence>
<dbReference type="InterPro" id="IPR002880">
    <property type="entry name" value="Pyrv_Fd/Flavodoxin_OxRdtase_N"/>
</dbReference>
<dbReference type="FunFam" id="3.40.50.920:FF:000007">
    <property type="entry name" value="Pyruvate:ferredoxin (Flavodoxin) oxidoreductase"/>
    <property type="match status" value="1"/>
</dbReference>
<dbReference type="Pfam" id="PF01558">
    <property type="entry name" value="POR"/>
    <property type="match status" value="1"/>
</dbReference>
<keyword evidence="15" id="KW-1185">Reference proteome</keyword>
<feature type="binding site" evidence="12">
    <location>
        <position position="750"/>
    </location>
    <ligand>
        <name>[4Fe-4S] cluster</name>
        <dbReference type="ChEBI" id="CHEBI:49883"/>
        <label>2</label>
    </ligand>
</feature>
<keyword evidence="14" id="KW-0670">Pyruvate</keyword>
<feature type="binding site" evidence="12">
    <location>
        <position position="694"/>
    </location>
    <ligand>
        <name>[4Fe-4S] cluster</name>
        <dbReference type="ChEBI" id="CHEBI:49883"/>
        <label>1</label>
    </ligand>
</feature>
<dbReference type="SUPFAM" id="SSF52922">
    <property type="entry name" value="TK C-terminal domain-like"/>
    <property type="match status" value="1"/>
</dbReference>
<dbReference type="GO" id="GO:0051539">
    <property type="term" value="F:4 iron, 4 sulfur cluster binding"/>
    <property type="evidence" value="ECO:0007669"/>
    <property type="project" value="UniProtKB-KW"/>
</dbReference>
<feature type="binding site" evidence="10">
    <location>
        <begin position="970"/>
        <end position="973"/>
    </location>
    <ligand>
        <name>thiamine diphosphate</name>
        <dbReference type="ChEBI" id="CHEBI:58937"/>
    </ligand>
</feature>
<evidence type="ECO:0000256" key="4">
    <source>
        <dbReference type="ARBA" id="ARBA00022723"/>
    </source>
</evidence>
<dbReference type="GO" id="GO:0006979">
    <property type="term" value="P:response to oxidative stress"/>
    <property type="evidence" value="ECO:0007669"/>
    <property type="project" value="TreeGrafter"/>
</dbReference>
<feature type="binding site" evidence="10">
    <location>
        <position position="64"/>
    </location>
    <ligand>
        <name>thiamine diphosphate</name>
        <dbReference type="ChEBI" id="CHEBI:58937"/>
    </ligand>
</feature>
<evidence type="ECO:0000256" key="6">
    <source>
        <dbReference type="ARBA" id="ARBA00023002"/>
    </source>
</evidence>
<feature type="site" description="Important for catalytic activity" evidence="11">
    <location>
        <position position="1004"/>
    </location>
</feature>
<evidence type="ECO:0000256" key="2">
    <source>
        <dbReference type="ARBA" id="ARBA00022448"/>
    </source>
</evidence>
<dbReference type="InterPro" id="IPR011895">
    <property type="entry name" value="Pyrv_flavodox_OxRed"/>
</dbReference>
<evidence type="ECO:0000256" key="3">
    <source>
        <dbReference type="ARBA" id="ARBA00022485"/>
    </source>
</evidence>
<dbReference type="InterPro" id="IPR002869">
    <property type="entry name" value="Pyrv_flavodox_OxRed_cen"/>
</dbReference>
<feature type="binding site" evidence="10">
    <location>
        <position position="31"/>
    </location>
    <ligand>
        <name>pyruvate</name>
        <dbReference type="ChEBI" id="CHEBI:15361"/>
    </ligand>
</feature>
<feature type="binding site" evidence="12">
    <location>
        <position position="817"/>
    </location>
    <ligand>
        <name>[4Fe-4S] cluster</name>
        <dbReference type="ChEBI" id="CHEBI:49883"/>
        <label>3</label>
    </ligand>
</feature>
<feature type="binding site" evidence="12">
    <location>
        <position position="1079"/>
    </location>
    <ligand>
        <name>[4Fe-4S] cluster</name>
        <dbReference type="ChEBI" id="CHEBI:49883"/>
        <label>3</label>
    </ligand>
</feature>
<feature type="binding site" evidence="12">
    <location>
        <position position="747"/>
    </location>
    <ligand>
        <name>[4Fe-4S] cluster</name>
        <dbReference type="ChEBI" id="CHEBI:49883"/>
        <label>2</label>
    </ligand>
</feature>
<feature type="binding site" evidence="10">
    <location>
        <position position="114"/>
    </location>
    <ligand>
        <name>pyruvate</name>
        <dbReference type="ChEBI" id="CHEBI:15361"/>
    </ligand>
</feature>
<feature type="domain" description="4Fe-4S ferredoxin-type" evidence="13">
    <location>
        <begin position="682"/>
        <end position="711"/>
    </location>
</feature>
<dbReference type="SUPFAM" id="SSF54862">
    <property type="entry name" value="4Fe-4S ferredoxins"/>
    <property type="match status" value="1"/>
</dbReference>
<comment type="similarity">
    <text evidence="1 9">Belongs to the pyruvate:ferredoxin/flavodoxin oxidoreductase family.</text>
</comment>
<feature type="binding site" evidence="12">
    <location>
        <position position="691"/>
    </location>
    <ligand>
        <name>[4Fe-4S] cluster</name>
        <dbReference type="ChEBI" id="CHEBI:49883"/>
        <label>1</label>
    </ligand>
</feature>
<feature type="binding site" evidence="10">
    <location>
        <begin position="999"/>
        <end position="1004"/>
    </location>
    <ligand>
        <name>thiamine diphosphate</name>
        <dbReference type="ChEBI" id="CHEBI:58937"/>
    </ligand>
</feature>
<dbReference type="PROSITE" id="PS51379">
    <property type="entry name" value="4FE4S_FER_2"/>
    <property type="match status" value="2"/>
</dbReference>
<dbReference type="Gene3D" id="3.30.70.20">
    <property type="match status" value="1"/>
</dbReference>
<dbReference type="FunFam" id="3.40.920.10:FF:000001">
    <property type="entry name" value="Pyruvate:ferredoxin (Flavodoxin) oxidoreductase"/>
    <property type="match status" value="1"/>
</dbReference>
<feature type="binding site" evidence="12">
    <location>
        <position position="757"/>
    </location>
    <ligand>
        <name>[4Fe-4S] cluster</name>
        <dbReference type="ChEBI" id="CHEBI:49883"/>
        <label>1</label>
    </ligand>
</feature>
<feature type="binding site" evidence="12">
    <location>
        <position position="753"/>
    </location>
    <ligand>
        <name>[4Fe-4S] cluster</name>
        <dbReference type="ChEBI" id="CHEBI:49883"/>
        <label>2</label>
    </ligand>
</feature>
<dbReference type="GO" id="GO:0022900">
    <property type="term" value="P:electron transport chain"/>
    <property type="evidence" value="ECO:0007669"/>
    <property type="project" value="InterPro"/>
</dbReference>
<feature type="binding site" evidence="10">
    <location>
        <position position="819"/>
    </location>
    <ligand>
        <name>thiamine diphosphate</name>
        <dbReference type="ChEBI" id="CHEBI:58937"/>
    </ligand>
</feature>
<evidence type="ECO:0000313" key="14">
    <source>
        <dbReference type="EMBL" id="PVY93878.1"/>
    </source>
</evidence>
<feature type="binding site" evidence="10">
    <location>
        <position position="842"/>
    </location>
    <ligand>
        <name>thiamine diphosphate</name>
        <dbReference type="ChEBI" id="CHEBI:58937"/>
    </ligand>
</feature>
<dbReference type="InterPro" id="IPR017896">
    <property type="entry name" value="4Fe4S_Fe-S-bd"/>
</dbReference>
<dbReference type="InterPro" id="IPR017900">
    <property type="entry name" value="4Fe4S_Fe_S_CS"/>
</dbReference>
<dbReference type="Pfam" id="PF01855">
    <property type="entry name" value="POR_N"/>
    <property type="match status" value="1"/>
</dbReference>
<dbReference type="Pfam" id="PF02775">
    <property type="entry name" value="TPP_enzyme_C"/>
    <property type="match status" value="1"/>
</dbReference>
<dbReference type="SUPFAM" id="SSF53323">
    <property type="entry name" value="Pyruvate-ferredoxin oxidoreductase, PFOR, domain III"/>
    <property type="match status" value="1"/>
</dbReference>
<evidence type="ECO:0000256" key="11">
    <source>
        <dbReference type="PIRSR" id="PIRSR000159-2"/>
    </source>
</evidence>
<dbReference type="SUPFAM" id="SSF52518">
    <property type="entry name" value="Thiamin diphosphate-binding fold (THDP-binding)"/>
    <property type="match status" value="2"/>
</dbReference>
<dbReference type="GO" id="GO:0005506">
    <property type="term" value="F:iron ion binding"/>
    <property type="evidence" value="ECO:0007669"/>
    <property type="project" value="InterPro"/>
</dbReference>
<dbReference type="Pfam" id="PF12838">
    <property type="entry name" value="Fer4_7"/>
    <property type="match status" value="1"/>
</dbReference>
<dbReference type="Pfam" id="PF10371">
    <property type="entry name" value="EKR"/>
    <property type="match status" value="1"/>
</dbReference>
<keyword evidence="5 9" id="KW-0249">Electron transport</keyword>
<feature type="domain" description="4Fe-4S ferredoxin-type" evidence="13">
    <location>
        <begin position="738"/>
        <end position="769"/>
    </location>
</feature>
<feature type="binding site" evidence="12">
    <location>
        <position position="842"/>
    </location>
    <ligand>
        <name>[4Fe-4S] cluster</name>
        <dbReference type="ChEBI" id="CHEBI:49883"/>
        <label>3</label>
    </ligand>
</feature>
<feature type="site" description="Important for catalytic activity" evidence="11">
    <location>
        <position position="64"/>
    </location>
</feature>
<evidence type="ECO:0000256" key="8">
    <source>
        <dbReference type="ARBA" id="ARBA00023014"/>
    </source>
</evidence>
<evidence type="ECO:0000313" key="15">
    <source>
        <dbReference type="Proteomes" id="UP000245793"/>
    </source>
</evidence>
<dbReference type="InterPro" id="IPR033412">
    <property type="entry name" value="PFOR_II"/>
</dbReference>
<dbReference type="AlphaFoldDB" id="A0A2U1E1T2"/>
<comment type="caution">
    <text evidence="14">The sequence shown here is derived from an EMBL/GenBank/DDBJ whole genome shotgun (WGS) entry which is preliminary data.</text>
</comment>
<dbReference type="InterPro" id="IPR009014">
    <property type="entry name" value="Transketo_C/PFOR_II"/>
</dbReference>
<proteinExistence type="inferred from homology"/>
<sequence length="1201" mass="134050">MSKVFKTMDGNTAAAHVSYAFTEVAAIYPITPSSNMAEAVDQWASEGRLNLFGQKVLVKELQSEGGASGAVHGSLQAGALTTTYTASQGLLLMIPNMYKIAGELLPAVFHVSARSLASHALSIFGDHSDVMAARNTGFAMLASGSVQEVMDLASVAHLATIKGRVPFVHFFDGFRTSHEIQRVEVMDYEELRSLIDYKALNEFRMRSLNPERPVTRGTAENGDIYFQAAEASNKYYEDIVGIVADYMKEISRITGREYKPFDYYGDPEAERIIVAMGSVTDTIEETVDYLRDKGEKVGVIKVRLYRPFSKEYFFNVLPKTVKKIAVLDRTKEKGATAEPLHLDVLQVFYRNEHQPIIVGGRYGLSSKDTTPTMIKAVFDNLKQDEPKDMFTVGIVDDVTHHSLELGEIINTEPEGTIRCKFWGFGSDGTVGANKSAIKIIGDDSGLYAQGYFAYDSKKSGGVTTSHLRFGKKPIKSTYLITHPDFVSCSKQAYVHNYDLLEGLKDGGTFLLNCLWDDDELEENLPNSLKKYIADHNIDFYTINATKIAAEIGLGGRTNMIMQAAFFKLSQVLPLDEAIKDLKDQIVKNYGRKGEKVVNMNYEAVDQGVNALHKIEIPESWKSLKVEEEKVDESRPEFVRKIADVMNKMKGDTLPVSAFTGKYADGTFENGTSAYEKRAIAVNVPHWNKENCIQCNQCSYVCPHACIRPMLVSEEEQKNMPETFETIKANGKGLDIYQYRIQVSVLDCTGCGNCADTCPAKVKALTMVPFEEEFHPQKENWEFATTLSEKNNVMDKYSVKGSQYNKPYLEFSGACAGCGETPYAKLVTQLYGDRMLIANATGCSSIWGGSAPSTVYCKDSCGRGPAWANSLFEDNAEYGYGMALAIRHIREKIQDLMDEYMALDDADKTVSEIFTEFKENIDDPEKTRDVYGRLTTEGYAEKASGRTKEILEEILEKKDFLVKKSVWVFGGDGWAYDIGFGGLDHVLASGEDINVFVFDTEVYSNTGGQSSKATPLAAIAKFAASGKRIRKKDLGLMMTSYGYVYVAQIALGANMNQAIKAIKEAESYPGPSLIIAYAPCINHGIREGMGRTIHQEKRAVEAGYWHLYRYDPRLEDQGKNPFQLDSREPKESFQDFIKGEVRYTSLMRAFPEQAQDLFDQAEEMAKRKYLTYKQLAEQKPIVIQSGEDVPELDDENHEKKTI</sequence>
<accession>A0A2U1E1T2</accession>
<dbReference type="PIRSF" id="PIRSF000159">
    <property type="entry name" value="NifJ"/>
    <property type="match status" value="1"/>
</dbReference>
<feature type="site" description="Important for catalytic activity" evidence="11">
    <location>
        <position position="114"/>
    </location>
</feature>
<dbReference type="EMBL" id="QEKV01000008">
    <property type="protein sequence ID" value="PVY93878.1"/>
    <property type="molecule type" value="Genomic_DNA"/>
</dbReference>
<keyword evidence="6 9" id="KW-0560">Oxidoreductase</keyword>
<dbReference type="CDD" id="cd07034">
    <property type="entry name" value="TPP_PYR_PFOR_IOR-alpha_like"/>
    <property type="match status" value="1"/>
</dbReference>
<feature type="binding site" evidence="12">
    <location>
        <position position="701"/>
    </location>
    <ligand>
        <name>[4Fe-4S] cluster</name>
        <dbReference type="ChEBI" id="CHEBI:49883"/>
        <label>2</label>
    </ligand>
</feature>
<evidence type="ECO:0000256" key="9">
    <source>
        <dbReference type="PIRNR" id="PIRNR000159"/>
    </source>
</evidence>
<comment type="cofactor">
    <cofactor evidence="12">
        <name>[4Fe-4S] cluster</name>
        <dbReference type="ChEBI" id="CHEBI:49883"/>
    </cofactor>
    <text evidence="12">Binds 3 [4Fe-4S] clusters per subunit.</text>
</comment>
<feature type="binding site" evidence="12">
    <location>
        <position position="814"/>
    </location>
    <ligand>
        <name>[4Fe-4S] cluster</name>
        <dbReference type="ChEBI" id="CHEBI:49883"/>
        <label>3</label>
    </ligand>
</feature>
<dbReference type="InterPro" id="IPR037112">
    <property type="entry name" value="Pyrv-flavodox_OxR_EKR_sf"/>
</dbReference>
<evidence type="ECO:0000259" key="13">
    <source>
        <dbReference type="PROSITE" id="PS51379"/>
    </source>
</evidence>
<dbReference type="InterPro" id="IPR019456">
    <property type="entry name" value="Pyrv-flavodox_OxRtase_EKR"/>
</dbReference>
<dbReference type="InterPro" id="IPR050722">
    <property type="entry name" value="Pyruvate:ferred/Flavod_OxRd"/>
</dbReference>
<evidence type="ECO:0000256" key="5">
    <source>
        <dbReference type="ARBA" id="ARBA00022982"/>
    </source>
</evidence>
<feature type="binding site" evidence="12">
    <location>
        <position position="697"/>
    </location>
    <ligand>
        <name>[4Fe-4S] cluster</name>
        <dbReference type="ChEBI" id="CHEBI:49883"/>
        <label>1</label>
    </ligand>
</feature>